<feature type="transmembrane region" description="Helical" evidence="6">
    <location>
        <begin position="303"/>
        <end position="323"/>
    </location>
</feature>
<feature type="transmembrane region" description="Helical" evidence="6">
    <location>
        <begin position="45"/>
        <end position="66"/>
    </location>
</feature>
<feature type="transmembrane region" description="Helical" evidence="6">
    <location>
        <begin position="139"/>
        <end position="160"/>
    </location>
</feature>
<evidence type="ECO:0000313" key="11">
    <source>
        <dbReference type="Proteomes" id="UP000264146"/>
    </source>
</evidence>
<dbReference type="CDD" id="cd17319">
    <property type="entry name" value="MFS_ExuT_GudP_like"/>
    <property type="match status" value="1"/>
</dbReference>
<evidence type="ECO:0000313" key="9">
    <source>
        <dbReference type="EMBL" id="NHA33983.1"/>
    </source>
</evidence>
<reference evidence="10" key="2">
    <citation type="submission" date="2018-06" db="EMBL/GenBank/DDBJ databases">
        <authorList>
            <consortium name="Pathogen Informatics"/>
            <person name="Doyle S."/>
        </authorList>
    </citation>
    <scope>NUCLEOTIDE SEQUENCE [LARGE SCALE GENOMIC DNA]</scope>
    <source>
        <strain evidence="10">NCTC12218</strain>
    </source>
</reference>
<dbReference type="EMBL" id="LR962863">
    <property type="protein sequence ID" value="CAD7358865.1"/>
    <property type="molecule type" value="Genomic_DNA"/>
</dbReference>
<keyword evidence="4 6" id="KW-1133">Transmembrane helix</keyword>
<feature type="transmembrane region" description="Helical" evidence="6">
    <location>
        <begin position="270"/>
        <end position="291"/>
    </location>
</feature>
<keyword evidence="12" id="KW-1185">Reference proteome</keyword>
<proteinExistence type="predicted"/>
<dbReference type="Gene3D" id="1.20.1250.20">
    <property type="entry name" value="MFS general substrate transporter like domains"/>
    <property type="match status" value="2"/>
</dbReference>
<feature type="transmembrane region" description="Helical" evidence="6">
    <location>
        <begin position="227"/>
        <end position="250"/>
    </location>
</feature>
<dbReference type="Proteomes" id="UP000572988">
    <property type="component" value="Unassembled WGS sequence"/>
</dbReference>
<feature type="transmembrane region" description="Helical" evidence="6">
    <location>
        <begin position="78"/>
        <end position="97"/>
    </location>
</feature>
<feature type="transmembrane region" description="Helical" evidence="6">
    <location>
        <begin position="386"/>
        <end position="410"/>
    </location>
</feature>
<dbReference type="InterPro" id="IPR036259">
    <property type="entry name" value="MFS_trans_sf"/>
</dbReference>
<dbReference type="GO" id="GO:0022857">
    <property type="term" value="F:transmembrane transporter activity"/>
    <property type="evidence" value="ECO:0007669"/>
    <property type="project" value="InterPro"/>
</dbReference>
<dbReference type="PANTHER" id="PTHR11662:SF399">
    <property type="entry name" value="FI19708P1-RELATED"/>
    <property type="match status" value="1"/>
</dbReference>
<evidence type="ECO:0000256" key="4">
    <source>
        <dbReference type="ARBA" id="ARBA00022989"/>
    </source>
</evidence>
<dbReference type="RefSeq" id="WP_126496029.1">
    <property type="nucleotide sequence ID" value="NZ_CALYEE010000020.1"/>
</dbReference>
<evidence type="ECO:0000313" key="12">
    <source>
        <dbReference type="Proteomes" id="UP000572988"/>
    </source>
</evidence>
<dbReference type="PROSITE" id="PS50850">
    <property type="entry name" value="MFS"/>
    <property type="match status" value="1"/>
</dbReference>
<dbReference type="EMBL" id="POVK01000014">
    <property type="protein sequence ID" value="NHA33983.1"/>
    <property type="molecule type" value="Genomic_DNA"/>
</dbReference>
<protein>
    <submittedName>
        <fullName evidence="9">MFS transporter</fullName>
    </submittedName>
    <submittedName>
        <fullName evidence="10">Major facilitator superfamily protein</fullName>
    </submittedName>
</protein>
<evidence type="ECO:0000256" key="6">
    <source>
        <dbReference type="SAM" id="Phobius"/>
    </source>
</evidence>
<feature type="transmembrane region" description="Helical" evidence="6">
    <location>
        <begin position="361"/>
        <end position="380"/>
    </location>
</feature>
<reference evidence="8 11" key="3">
    <citation type="submission" date="2020-11" db="EMBL/GenBank/DDBJ databases">
        <authorList>
            <consortium name="Pathogen Informatics"/>
        </authorList>
    </citation>
    <scope>NUCLEOTIDE SEQUENCE [LARGE SCALE GENOMIC DNA]</scope>
    <source>
        <strain evidence="8 11">NCTC12218</strain>
    </source>
</reference>
<dbReference type="Proteomes" id="UP000264146">
    <property type="component" value="Chromosome"/>
</dbReference>
<evidence type="ECO:0000256" key="1">
    <source>
        <dbReference type="ARBA" id="ARBA00004651"/>
    </source>
</evidence>
<dbReference type="PANTHER" id="PTHR11662">
    <property type="entry name" value="SOLUTE CARRIER FAMILY 17"/>
    <property type="match status" value="1"/>
</dbReference>
<dbReference type="Pfam" id="PF07690">
    <property type="entry name" value="MFS_1"/>
    <property type="match status" value="1"/>
</dbReference>
<keyword evidence="2" id="KW-0813">Transport</keyword>
<dbReference type="EMBL" id="UHEF01000001">
    <property type="protein sequence ID" value="SUM86961.1"/>
    <property type="molecule type" value="Genomic_DNA"/>
</dbReference>
<evidence type="ECO:0000256" key="5">
    <source>
        <dbReference type="ARBA" id="ARBA00023136"/>
    </source>
</evidence>
<feature type="transmembrane region" description="Helical" evidence="6">
    <location>
        <begin position="166"/>
        <end position="185"/>
    </location>
</feature>
<dbReference type="GO" id="GO:0005886">
    <property type="term" value="C:plasma membrane"/>
    <property type="evidence" value="ECO:0007669"/>
    <property type="project" value="UniProtKB-SubCell"/>
</dbReference>
<evidence type="ECO:0000259" key="7">
    <source>
        <dbReference type="PROSITE" id="PS50850"/>
    </source>
</evidence>
<dbReference type="InterPro" id="IPR020846">
    <property type="entry name" value="MFS_dom"/>
</dbReference>
<keyword evidence="3 6" id="KW-0812">Transmembrane</keyword>
<organism evidence="10">
    <name type="scientific">Staphylococcus schleiferi</name>
    <dbReference type="NCBI Taxonomy" id="1295"/>
    <lineage>
        <taxon>Bacteria</taxon>
        <taxon>Bacillati</taxon>
        <taxon>Bacillota</taxon>
        <taxon>Bacilli</taxon>
        <taxon>Bacillales</taxon>
        <taxon>Staphylococcaceae</taxon>
        <taxon>Staphylococcus</taxon>
    </lineage>
</organism>
<evidence type="ECO:0000313" key="8">
    <source>
        <dbReference type="EMBL" id="CAD7358865.1"/>
    </source>
</evidence>
<accession>A0A7Z7QNA8</accession>
<dbReference type="AlphaFoldDB" id="A0A7Z7QNA8"/>
<comment type="subcellular location">
    <subcellularLocation>
        <location evidence="1">Cell membrane</location>
        <topology evidence="1">Multi-pass membrane protein</topology>
    </subcellularLocation>
</comment>
<sequence>MSQKKTNIRWMFAGIFFLVGVIAYMDRSNISYIAGPMMKDLGLTKGQFALLASFFSLGYALMQVPAGFLAEKYGPKKMLTIALVWWSAFTIFTGIVRQHGFLFLVRFLFGIGEAPMFPSNAVFNTFWFGKNEKGRASSALLAGSYFGPVLAPFITVTIYNAFGWQAVFYIFGAVGFVIAILWGIIAKDLPEHHQMVNEAEKQYILQNRDIMKTEKSSAPWGMFFSRFSFYAIAAQYFIVQFVITLFLIWLPTYLIEQFKIDAMTMSKIAGIPWFCMFILIMLGGTISDKILSAGKSRFTARALIAIFGFIVFGVSLNFAISSATLVGNIIWMSLCLSGVGLSMVMSWVSATDLGRNFSGTVSGWMNLWGNIGAMLGPLLAGFLADYLGWVTILRSMTLLVIIAIALWFFVKPDEPLIKDQVDG</sequence>
<dbReference type="SUPFAM" id="SSF103473">
    <property type="entry name" value="MFS general substrate transporter"/>
    <property type="match status" value="1"/>
</dbReference>
<dbReference type="InterPro" id="IPR011701">
    <property type="entry name" value="MFS"/>
</dbReference>
<keyword evidence="5 6" id="KW-0472">Membrane</keyword>
<name>A0A7Z7QNA8_STASC</name>
<reference evidence="9 12" key="1">
    <citation type="submission" date="2018-01" db="EMBL/GenBank/DDBJ databases">
        <title>Complete genome sequence of Staphylococcus Scheliferi isolated from human.</title>
        <authorList>
            <person name="Abouelkhair M.A."/>
            <person name="Bemis D.A."/>
            <person name="Kania S.A."/>
        </authorList>
    </citation>
    <scope>NUCLEOTIDE SEQUENCE [LARGE SCALE GENOMIC DNA]</scope>
    <source>
        <strain evidence="9 12">ATCC 43808</strain>
    </source>
</reference>
<feature type="domain" description="Major facilitator superfamily (MFS) profile" evidence="7">
    <location>
        <begin position="12"/>
        <end position="415"/>
    </location>
</feature>
<gene>
    <name evidence="10" type="primary">garP_1</name>
    <name evidence="9" type="ORF">C1O36_05480</name>
    <name evidence="10" type="ORF">NCTC12218_00451</name>
</gene>
<evidence type="ECO:0000256" key="3">
    <source>
        <dbReference type="ARBA" id="ARBA00022692"/>
    </source>
</evidence>
<feature type="transmembrane region" description="Helical" evidence="6">
    <location>
        <begin position="103"/>
        <end position="127"/>
    </location>
</feature>
<evidence type="ECO:0000313" key="10">
    <source>
        <dbReference type="EMBL" id="SUM86961.1"/>
    </source>
</evidence>
<feature type="transmembrane region" description="Helical" evidence="6">
    <location>
        <begin position="7"/>
        <end position="25"/>
    </location>
</feature>
<feature type="transmembrane region" description="Helical" evidence="6">
    <location>
        <begin position="329"/>
        <end position="349"/>
    </location>
</feature>
<evidence type="ECO:0000256" key="2">
    <source>
        <dbReference type="ARBA" id="ARBA00022448"/>
    </source>
</evidence>
<dbReference type="InterPro" id="IPR050382">
    <property type="entry name" value="MFS_Na/Anion_cotransporter"/>
</dbReference>